<dbReference type="EMBL" id="CP126661">
    <property type="protein sequence ID" value="WKA04268.1"/>
    <property type="molecule type" value="Genomic_DNA"/>
</dbReference>
<gene>
    <name evidence="1" type="ORF">VitviT2T_022322</name>
</gene>
<protein>
    <submittedName>
        <fullName evidence="1">Uncharacterized protein</fullName>
    </submittedName>
</protein>
<reference evidence="1 2" key="1">
    <citation type="journal article" date="2023" name="Hortic Res">
        <title>The complete reference genome for grapevine (Vitis vinifera L.) genetics and breeding.</title>
        <authorList>
            <person name="Shi X."/>
            <person name="Cao S."/>
            <person name="Wang X."/>
            <person name="Huang S."/>
            <person name="Wang Y."/>
            <person name="Liu Z."/>
            <person name="Liu W."/>
            <person name="Leng X."/>
            <person name="Peng Y."/>
            <person name="Wang N."/>
            <person name="Wang Y."/>
            <person name="Ma Z."/>
            <person name="Xu X."/>
            <person name="Zhang F."/>
            <person name="Xue H."/>
            <person name="Zhong H."/>
            <person name="Wang Y."/>
            <person name="Zhang K."/>
            <person name="Velt A."/>
            <person name="Avia K."/>
            <person name="Holtgrawe D."/>
            <person name="Grimplet J."/>
            <person name="Matus J.T."/>
            <person name="Ware D."/>
            <person name="Wu X."/>
            <person name="Wang H."/>
            <person name="Liu C."/>
            <person name="Fang Y."/>
            <person name="Rustenholz C."/>
            <person name="Cheng Z."/>
            <person name="Xiao H."/>
            <person name="Zhou Y."/>
        </authorList>
    </citation>
    <scope>NUCLEOTIDE SEQUENCE [LARGE SCALE GENOMIC DNA]</scope>
    <source>
        <strain evidence="2">cv. Pinot noir / PN40024</strain>
        <tissue evidence="1">Leaf</tissue>
    </source>
</reference>
<sequence>MRRAGGGSKSRWPAMLVVRGAILAEWNNSGAGSGLLWKIEKRGAEGFEEEEEDREADHGQEGNSRILFYRAAPSATSRSACHILLPTPLVDDCTFWHHAFFNCTTPGSLIAREFHKTRSQTIPPRPNHHRLYLARKLRNTDSSRMAECHNSQICFPHFQICHVSMSNGVVQSVLVIVKTRNIDLHHVNPSLFSLSRSRSDEAIEATSNLHYQTLIGYLQNSDKLITIQQ</sequence>
<name>A0ABY9D9G6_VITVI</name>
<evidence type="ECO:0000313" key="1">
    <source>
        <dbReference type="EMBL" id="WKA04268.1"/>
    </source>
</evidence>
<organism evidence="1 2">
    <name type="scientific">Vitis vinifera</name>
    <name type="common">Grape</name>
    <dbReference type="NCBI Taxonomy" id="29760"/>
    <lineage>
        <taxon>Eukaryota</taxon>
        <taxon>Viridiplantae</taxon>
        <taxon>Streptophyta</taxon>
        <taxon>Embryophyta</taxon>
        <taxon>Tracheophyta</taxon>
        <taxon>Spermatophyta</taxon>
        <taxon>Magnoliopsida</taxon>
        <taxon>eudicotyledons</taxon>
        <taxon>Gunneridae</taxon>
        <taxon>Pentapetalae</taxon>
        <taxon>rosids</taxon>
        <taxon>Vitales</taxon>
        <taxon>Vitaceae</taxon>
        <taxon>Viteae</taxon>
        <taxon>Vitis</taxon>
    </lineage>
</organism>
<dbReference type="Proteomes" id="UP001227230">
    <property type="component" value="Chromosome 14"/>
</dbReference>
<accession>A0ABY9D9G6</accession>
<proteinExistence type="predicted"/>
<keyword evidence="2" id="KW-1185">Reference proteome</keyword>
<evidence type="ECO:0000313" key="2">
    <source>
        <dbReference type="Proteomes" id="UP001227230"/>
    </source>
</evidence>